<dbReference type="RefSeq" id="WP_311733086.1">
    <property type="nucleotide sequence ID" value="NZ_JACHIO010000009.1"/>
</dbReference>
<dbReference type="EMBL" id="JACHIO010000009">
    <property type="protein sequence ID" value="MBB5064160.1"/>
    <property type="molecule type" value="Genomic_DNA"/>
</dbReference>
<dbReference type="PANTHER" id="PTHR34654:SF1">
    <property type="entry name" value="RNA-BINDING PROTEIN KHPA"/>
    <property type="match status" value="1"/>
</dbReference>
<organism evidence="4 5">
    <name type="scientific">Granulicella mallensis</name>
    <dbReference type="NCBI Taxonomy" id="940614"/>
    <lineage>
        <taxon>Bacteria</taxon>
        <taxon>Pseudomonadati</taxon>
        <taxon>Acidobacteriota</taxon>
        <taxon>Terriglobia</taxon>
        <taxon>Terriglobales</taxon>
        <taxon>Acidobacteriaceae</taxon>
        <taxon>Granulicella</taxon>
    </lineage>
</organism>
<evidence type="ECO:0000256" key="2">
    <source>
        <dbReference type="ARBA" id="ARBA00022884"/>
    </source>
</evidence>
<name>A0A7W8EB47_9BACT</name>
<keyword evidence="3" id="KW-0961">Cell wall biogenesis/degradation</keyword>
<dbReference type="PROSITE" id="PS50084">
    <property type="entry name" value="KH_TYPE_1"/>
    <property type="match status" value="1"/>
</dbReference>
<dbReference type="AlphaFoldDB" id="A0A7W8EB47"/>
<evidence type="ECO:0000313" key="5">
    <source>
        <dbReference type="Proteomes" id="UP000584867"/>
    </source>
</evidence>
<evidence type="ECO:0000256" key="1">
    <source>
        <dbReference type="ARBA" id="ARBA00022490"/>
    </source>
</evidence>
<evidence type="ECO:0000256" key="3">
    <source>
        <dbReference type="HAMAP-Rule" id="MF_00088"/>
    </source>
</evidence>
<dbReference type="GO" id="GO:0008360">
    <property type="term" value="P:regulation of cell shape"/>
    <property type="evidence" value="ECO:0007669"/>
    <property type="project" value="UniProtKB-KW"/>
</dbReference>
<dbReference type="GO" id="GO:0003723">
    <property type="term" value="F:RNA binding"/>
    <property type="evidence" value="ECO:0007669"/>
    <property type="project" value="UniProtKB-UniRule"/>
</dbReference>
<comment type="subunit">
    <text evidence="3">Forms a complex with KhpB.</text>
</comment>
<comment type="caution">
    <text evidence="4">The sequence shown here is derived from an EMBL/GenBank/DDBJ whole genome shotgun (WGS) entry which is preliminary data.</text>
</comment>
<gene>
    <name evidence="3" type="primary">khpA</name>
    <name evidence="4" type="ORF">HDF15_002511</name>
</gene>
<dbReference type="Gene3D" id="3.30.300.20">
    <property type="match status" value="1"/>
</dbReference>
<dbReference type="GO" id="GO:0071555">
    <property type="term" value="P:cell wall organization"/>
    <property type="evidence" value="ECO:0007669"/>
    <property type="project" value="UniProtKB-KW"/>
</dbReference>
<comment type="subcellular location">
    <subcellularLocation>
        <location evidence="3">Cytoplasm</location>
    </subcellularLocation>
</comment>
<protein>
    <recommendedName>
        <fullName evidence="3">RNA-binding protein KhpA</fullName>
    </recommendedName>
    <alternativeName>
        <fullName evidence="3">KH-domain protein A</fullName>
    </alternativeName>
</protein>
<dbReference type="CDD" id="cd22533">
    <property type="entry name" value="KH-II_YlqC-like"/>
    <property type="match status" value="1"/>
</dbReference>
<keyword evidence="3" id="KW-0143">Chaperone</keyword>
<accession>A0A7W8EB47</accession>
<keyword evidence="3" id="KW-0133">Cell shape</keyword>
<evidence type="ECO:0000313" key="4">
    <source>
        <dbReference type="EMBL" id="MBB5064160.1"/>
    </source>
</evidence>
<keyword evidence="2 3" id="KW-0694">RNA-binding</keyword>
<dbReference type="InterPro" id="IPR015946">
    <property type="entry name" value="KH_dom-like_a/b"/>
</dbReference>
<dbReference type="PANTHER" id="PTHR34654">
    <property type="entry name" value="UPF0109 PROTEIN SCO5592"/>
    <property type="match status" value="1"/>
</dbReference>
<sequence length="102" mass="10975">MTEKSDPNPNNSAISNMQTLMLEIARALVDDAAAVHVDASDAEGSTVLRLRVAPNDIGKVIGKQGRTARCLRTILGAASMKHRHRFSLDIIEAEGVKTAHVE</sequence>
<comment type="similarity">
    <text evidence="3">Belongs to the KhpA RNA-binding protein family.</text>
</comment>
<dbReference type="Pfam" id="PF13083">
    <property type="entry name" value="KH_KhpA-B"/>
    <property type="match status" value="1"/>
</dbReference>
<keyword evidence="1 3" id="KW-0963">Cytoplasm</keyword>
<dbReference type="InterPro" id="IPR009019">
    <property type="entry name" value="KH_sf_prok-type"/>
</dbReference>
<comment type="function">
    <text evidence="3">A probable RNA chaperone. Forms a complex with KhpB which binds to cellular RNA and controls its expression. Plays a role in peptidoglycan (PG) homeostasis and cell length regulation.</text>
</comment>
<dbReference type="SUPFAM" id="SSF54814">
    <property type="entry name" value="Prokaryotic type KH domain (KH-domain type II)"/>
    <property type="match status" value="1"/>
</dbReference>
<dbReference type="InterPro" id="IPR020627">
    <property type="entry name" value="KhpA"/>
</dbReference>
<dbReference type="GO" id="GO:0009252">
    <property type="term" value="P:peptidoglycan biosynthetic process"/>
    <property type="evidence" value="ECO:0007669"/>
    <property type="project" value="UniProtKB-UniRule"/>
</dbReference>
<proteinExistence type="inferred from homology"/>
<dbReference type="GO" id="GO:0005737">
    <property type="term" value="C:cytoplasm"/>
    <property type="evidence" value="ECO:0007669"/>
    <property type="project" value="UniProtKB-SubCell"/>
</dbReference>
<dbReference type="HAMAP" id="MF_00088">
    <property type="entry name" value="KhpA"/>
    <property type="match status" value="1"/>
</dbReference>
<dbReference type="Proteomes" id="UP000584867">
    <property type="component" value="Unassembled WGS sequence"/>
</dbReference>
<reference evidence="4 5" key="1">
    <citation type="submission" date="2020-08" db="EMBL/GenBank/DDBJ databases">
        <title>Genomic Encyclopedia of Type Strains, Phase IV (KMG-V): Genome sequencing to study the core and pangenomes of soil and plant-associated prokaryotes.</title>
        <authorList>
            <person name="Whitman W."/>
        </authorList>
    </citation>
    <scope>NUCLEOTIDE SEQUENCE [LARGE SCALE GENOMIC DNA]</scope>
    <source>
        <strain evidence="4 5">X5P3</strain>
    </source>
</reference>